<name>J4GN48_9APHY</name>
<organism evidence="2 3">
    <name type="scientific">Fibroporia radiculosa</name>
    <dbReference type="NCBI Taxonomy" id="599839"/>
    <lineage>
        <taxon>Eukaryota</taxon>
        <taxon>Fungi</taxon>
        <taxon>Dikarya</taxon>
        <taxon>Basidiomycota</taxon>
        <taxon>Agaricomycotina</taxon>
        <taxon>Agaricomycetes</taxon>
        <taxon>Polyporales</taxon>
        <taxon>Fibroporiaceae</taxon>
        <taxon>Fibroporia</taxon>
    </lineage>
</organism>
<gene>
    <name evidence="2" type="ORF">FIBRA_02806</name>
</gene>
<reference evidence="2 3" key="1">
    <citation type="journal article" date="2012" name="Appl. Environ. Microbiol.">
        <title>Short-read sequencing for genomic analysis of the brown rot fungus Fibroporia radiculosa.</title>
        <authorList>
            <person name="Tang J.D."/>
            <person name="Perkins A.D."/>
            <person name="Sonstegard T.S."/>
            <person name="Schroeder S.G."/>
            <person name="Burgess S.C."/>
            <person name="Diehl S.V."/>
        </authorList>
    </citation>
    <scope>NUCLEOTIDE SEQUENCE [LARGE SCALE GENOMIC DNA]</scope>
    <source>
        <strain evidence="2 3">TFFH 294</strain>
    </source>
</reference>
<dbReference type="Proteomes" id="UP000006352">
    <property type="component" value="Unassembled WGS sequence"/>
</dbReference>
<keyword evidence="1" id="KW-0732">Signal</keyword>
<keyword evidence="3" id="KW-1185">Reference proteome</keyword>
<dbReference type="PANTHER" id="PTHR37049">
    <property type="entry name" value="PEPTIDASE S41 FAMILY PROTEIN"/>
    <property type="match status" value="1"/>
</dbReference>
<sequence>MRASAASVVSTLVAVIGQSLIAGAVPASSSVDPCAKIAGLEFAPPADALACLTSFPFNETLRQNVLDVVSKVFDFYTFEDYYLEPVPVFEQPAVYIRSELARINSTSYDSDYAFNKDLFDMVNSLNDGHTGWYPFCYWGTFQNLLPAPVISLEVNGVQNVYVVPNLVDVVNSLGANYTSHFESIGFDWQRLAGALVLEIGGMDAYDYADYVADTVTGNYIDHGVRINSVFSSYEINEDNEFQQRFGDIAGPLFPDQENLTMTLIPVGSTSPETVTIPFLAIADTYPFTDASSYWANNCAANNETNGVDYRTTEGKTESARTYARANLMKSSARAAFPSQLVPDLPMVNGSSGQIKNFLLDDNTTAVMFVGSFDPDDYNGFQNDVVSAVTQFKEAGATRLIVDLTNNGGGYVCLGEFLHAYLAGSSFGFPGYSTAVRANTLAQKIVAADIMLNNTEEVAFYAPDNWAFTNDTIMPNTYNYITPDVNSTIDGALYSESQRFYDVCTPWNVELPVDPPFDLNNVVIVGNADCASTCAQFSTLMYERHNTRVAVFGGKPGEVMQYKGESVGILS</sequence>
<protein>
    <recommendedName>
        <fullName evidence="4">Tail specific protease domain-containing protein</fullName>
    </recommendedName>
</protein>
<dbReference type="RefSeq" id="XP_012180048.1">
    <property type="nucleotide sequence ID" value="XM_012324658.1"/>
</dbReference>
<dbReference type="OrthoDB" id="27214at2759"/>
<dbReference type="EMBL" id="HE797003">
    <property type="protein sequence ID" value="CCM00765.1"/>
    <property type="molecule type" value="Genomic_DNA"/>
</dbReference>
<dbReference type="InterPro" id="IPR029045">
    <property type="entry name" value="ClpP/crotonase-like_dom_sf"/>
</dbReference>
<dbReference type="GeneID" id="24095676"/>
<dbReference type="PANTHER" id="PTHR37049:SF4">
    <property type="entry name" value="RHODANESE DOMAIN-CONTAINING PROTEIN"/>
    <property type="match status" value="1"/>
</dbReference>
<dbReference type="InParanoid" id="J4GN48"/>
<dbReference type="STRING" id="599839.J4GN48"/>
<feature type="signal peptide" evidence="1">
    <location>
        <begin position="1"/>
        <end position="24"/>
    </location>
</feature>
<evidence type="ECO:0000256" key="1">
    <source>
        <dbReference type="SAM" id="SignalP"/>
    </source>
</evidence>
<dbReference type="InterPro" id="IPR052766">
    <property type="entry name" value="S41A_metabolite_peptidase"/>
</dbReference>
<dbReference type="HOGENOM" id="CLU_019851_0_0_1"/>
<evidence type="ECO:0000313" key="2">
    <source>
        <dbReference type="EMBL" id="CCM00765.1"/>
    </source>
</evidence>
<evidence type="ECO:0008006" key="4">
    <source>
        <dbReference type="Google" id="ProtNLM"/>
    </source>
</evidence>
<dbReference type="Gene3D" id="3.90.226.10">
    <property type="entry name" value="2-enoyl-CoA Hydratase, Chain A, domain 1"/>
    <property type="match status" value="1"/>
</dbReference>
<accession>J4GN48</accession>
<dbReference type="AlphaFoldDB" id="J4GN48"/>
<dbReference type="SUPFAM" id="SSF52096">
    <property type="entry name" value="ClpP/crotonase"/>
    <property type="match status" value="1"/>
</dbReference>
<feature type="chain" id="PRO_5003779031" description="Tail specific protease domain-containing protein" evidence="1">
    <location>
        <begin position="25"/>
        <end position="570"/>
    </location>
</feature>
<evidence type="ECO:0000313" key="3">
    <source>
        <dbReference type="Proteomes" id="UP000006352"/>
    </source>
</evidence>
<proteinExistence type="predicted"/>